<dbReference type="PROSITE" id="PS51733">
    <property type="entry name" value="BPL_LPL_CATALYTIC"/>
    <property type="match status" value="1"/>
</dbReference>
<dbReference type="EMBL" id="UINC01184446">
    <property type="protein sequence ID" value="SVD95668.1"/>
    <property type="molecule type" value="Genomic_DNA"/>
</dbReference>
<evidence type="ECO:0000259" key="1">
    <source>
        <dbReference type="PROSITE" id="PS51733"/>
    </source>
</evidence>
<sequence>MKNWRLIEDPPQSGPFNMAVDFQLLEQFKPGKIPIFRLYSWERPTLSLGRNEKIDEGINLDSCRKQRIPLIRRMTGGKAVLHHSDLTYAIIGELGDLQFGKGVHEAYRSLARGFLLFFQKLGLDPQLVESSESRTMEPHLCFSVPSMAEILVEGRKLIGSAQRI</sequence>
<name>A0A382ZLU4_9ZZZZ</name>
<dbReference type="SUPFAM" id="SSF55681">
    <property type="entry name" value="Class II aaRS and biotin synthetases"/>
    <property type="match status" value="1"/>
</dbReference>
<organism evidence="2">
    <name type="scientific">marine metagenome</name>
    <dbReference type="NCBI Taxonomy" id="408172"/>
    <lineage>
        <taxon>unclassified sequences</taxon>
        <taxon>metagenomes</taxon>
        <taxon>ecological metagenomes</taxon>
    </lineage>
</organism>
<dbReference type="InterPro" id="IPR050664">
    <property type="entry name" value="Octanoyltrans_LipM/LipL"/>
</dbReference>
<dbReference type="PANTHER" id="PTHR43679:SF2">
    <property type="entry name" value="OCTANOYL-[GCVH]:PROTEIN N-OCTANOYLTRANSFERASE"/>
    <property type="match status" value="1"/>
</dbReference>
<feature type="domain" description="BPL/LPL catalytic" evidence="1">
    <location>
        <begin position="30"/>
        <end position="164"/>
    </location>
</feature>
<dbReference type="Gene3D" id="3.30.930.10">
    <property type="entry name" value="Bira Bifunctional Protein, Domain 2"/>
    <property type="match status" value="1"/>
</dbReference>
<accession>A0A382ZLU4</accession>
<dbReference type="PANTHER" id="PTHR43679">
    <property type="entry name" value="OCTANOYLTRANSFERASE LIPM-RELATED"/>
    <property type="match status" value="1"/>
</dbReference>
<gene>
    <name evidence="2" type="ORF">METZ01_LOCUS448522</name>
</gene>
<dbReference type="InterPro" id="IPR004143">
    <property type="entry name" value="BPL_LPL_catalytic"/>
</dbReference>
<feature type="non-terminal residue" evidence="2">
    <location>
        <position position="164"/>
    </location>
</feature>
<reference evidence="2" key="1">
    <citation type="submission" date="2018-05" db="EMBL/GenBank/DDBJ databases">
        <authorList>
            <person name="Lanie J.A."/>
            <person name="Ng W.-L."/>
            <person name="Kazmierczak K.M."/>
            <person name="Andrzejewski T.M."/>
            <person name="Davidsen T.M."/>
            <person name="Wayne K.J."/>
            <person name="Tettelin H."/>
            <person name="Glass J.I."/>
            <person name="Rusch D."/>
            <person name="Podicherti R."/>
            <person name="Tsui H.-C.T."/>
            <person name="Winkler M.E."/>
        </authorList>
    </citation>
    <scope>NUCLEOTIDE SEQUENCE</scope>
</reference>
<dbReference type="InterPro" id="IPR045864">
    <property type="entry name" value="aa-tRNA-synth_II/BPL/LPL"/>
</dbReference>
<proteinExistence type="predicted"/>
<evidence type="ECO:0000313" key="2">
    <source>
        <dbReference type="EMBL" id="SVD95668.1"/>
    </source>
</evidence>
<protein>
    <recommendedName>
        <fullName evidence="1">BPL/LPL catalytic domain-containing protein</fullName>
    </recommendedName>
</protein>
<dbReference type="AlphaFoldDB" id="A0A382ZLU4"/>
<dbReference type="Pfam" id="PF21948">
    <property type="entry name" value="LplA-B_cat"/>
    <property type="match status" value="1"/>
</dbReference>